<sequence length="179" mass="17925">MNPSRQPAAIGIFLALLFVAFEAKAATGASFQVSATIEPGCLVDGLGASGHAGTLGELDFGTDSALSTATHSASSQSTQAITLRCTPGVALAMSIDGGAHAGTSTRHLQRGTNPADQIAYSVCGDAACTAPITIGGSVGITVTAANMNDVRLPVFGRMTLPGDVPAGTYSDVLTVTLSW</sequence>
<dbReference type="InterPro" id="IPR053167">
    <property type="entry name" value="Spore_coat_component"/>
</dbReference>
<dbReference type="InterPro" id="IPR007893">
    <property type="entry name" value="Spore_coat_U/FanG"/>
</dbReference>
<dbReference type="EMBL" id="JBHTIK010000008">
    <property type="protein sequence ID" value="MFD0849336.1"/>
    <property type="molecule type" value="Genomic_DNA"/>
</dbReference>
<organism evidence="3 4">
    <name type="scientific">Sphingosinicella xenopeptidilytica</name>
    <dbReference type="NCBI Taxonomy" id="364098"/>
    <lineage>
        <taxon>Bacteria</taxon>
        <taxon>Pseudomonadati</taxon>
        <taxon>Pseudomonadota</taxon>
        <taxon>Alphaproteobacteria</taxon>
        <taxon>Sphingomonadales</taxon>
        <taxon>Sphingosinicellaceae</taxon>
        <taxon>Sphingosinicella</taxon>
    </lineage>
</organism>
<evidence type="ECO:0000256" key="1">
    <source>
        <dbReference type="SAM" id="SignalP"/>
    </source>
</evidence>
<keyword evidence="4" id="KW-1185">Reference proteome</keyword>
<dbReference type="PANTHER" id="PTHR37089">
    <property type="entry name" value="PROTEIN U-RELATED"/>
    <property type="match status" value="1"/>
</dbReference>
<feature type="chain" id="PRO_5046832980" evidence="1">
    <location>
        <begin position="26"/>
        <end position="179"/>
    </location>
</feature>
<feature type="domain" description="Spore coat protein U/FanG" evidence="2">
    <location>
        <begin position="29"/>
        <end position="176"/>
    </location>
</feature>
<protein>
    <submittedName>
        <fullName evidence="3">Spore coat U domain-containing protein</fullName>
    </submittedName>
</protein>
<reference evidence="4" key="1">
    <citation type="journal article" date="2019" name="Int. J. Syst. Evol. Microbiol.">
        <title>The Global Catalogue of Microorganisms (GCM) 10K type strain sequencing project: providing services to taxonomists for standard genome sequencing and annotation.</title>
        <authorList>
            <consortium name="The Broad Institute Genomics Platform"/>
            <consortium name="The Broad Institute Genome Sequencing Center for Infectious Disease"/>
            <person name="Wu L."/>
            <person name="Ma J."/>
        </authorList>
    </citation>
    <scope>NUCLEOTIDE SEQUENCE [LARGE SCALE GENOMIC DNA]</scope>
    <source>
        <strain evidence="4">CCUG 52537</strain>
    </source>
</reference>
<accession>A0ABW3C4C0</accession>
<proteinExistence type="predicted"/>
<name>A0ABW3C4C0_SPHXN</name>
<evidence type="ECO:0000313" key="4">
    <source>
        <dbReference type="Proteomes" id="UP001597124"/>
    </source>
</evidence>
<feature type="signal peptide" evidence="1">
    <location>
        <begin position="1"/>
        <end position="25"/>
    </location>
</feature>
<dbReference type="SMART" id="SM00972">
    <property type="entry name" value="SCPU"/>
    <property type="match status" value="1"/>
</dbReference>
<dbReference type="PANTHER" id="PTHR37089:SF3">
    <property type="entry name" value="EXPORTED PROTEIN"/>
    <property type="match status" value="1"/>
</dbReference>
<comment type="caution">
    <text evidence="3">The sequence shown here is derived from an EMBL/GenBank/DDBJ whole genome shotgun (WGS) entry which is preliminary data.</text>
</comment>
<dbReference type="Proteomes" id="UP001597124">
    <property type="component" value="Unassembled WGS sequence"/>
</dbReference>
<evidence type="ECO:0000259" key="2">
    <source>
        <dbReference type="Pfam" id="PF05229"/>
    </source>
</evidence>
<dbReference type="Pfam" id="PF05229">
    <property type="entry name" value="SCPU"/>
    <property type="match status" value="1"/>
</dbReference>
<gene>
    <name evidence="3" type="ORF">ACFQ00_13450</name>
</gene>
<keyword evidence="1" id="KW-0732">Signal</keyword>
<evidence type="ECO:0000313" key="3">
    <source>
        <dbReference type="EMBL" id="MFD0849336.1"/>
    </source>
</evidence>
<dbReference type="RefSeq" id="WP_381491728.1">
    <property type="nucleotide sequence ID" value="NZ_JBHTIK010000008.1"/>
</dbReference>